<comment type="similarity">
    <text evidence="1">Belongs to the ATP-dependent AMP-binding enzyme family.</text>
</comment>
<dbReference type="InterPro" id="IPR020845">
    <property type="entry name" value="AMP-binding_CS"/>
</dbReference>
<sequence>MSSTILTLHSPALAQAYHASNLWGDETLYGHAARHAAERPGAPAFEDAVRRLSWRDLVDWADAVAADLHAAGIRPGQRVAMWSPNRVEMVVVLLACSRNGYVASLSFHVNHTTAEVATLMHRIAVAALFVQPGHGADGDRADIVAAMAGAPGLRRIYALGAAALRPAGTHAFPQPRGGEAPPPAFNPDKITYLAFTSGTTGQPKAVIHSDNTLLANGRAIVADWGFGPDLAIYCLGPLSHHLATIGVEIALVTGCRYVTHDPRGGVSALDRIVETGATHVMGVPTHAIDIQQEMARRGLTRLGRVESFYMSGATIPVEVARRFLAMGIVPQNTYGMTEGGSHTMK</sequence>
<dbReference type="GO" id="GO:0006631">
    <property type="term" value="P:fatty acid metabolic process"/>
    <property type="evidence" value="ECO:0007669"/>
    <property type="project" value="TreeGrafter"/>
</dbReference>
<comment type="caution">
    <text evidence="4">The sequence shown here is derived from an EMBL/GenBank/DDBJ whole genome shotgun (WGS) entry which is preliminary data.</text>
</comment>
<dbReference type="Proteomes" id="UP001055286">
    <property type="component" value="Unassembled WGS sequence"/>
</dbReference>
<feature type="domain" description="AMP-dependent synthetase/ligase" evidence="3">
    <location>
        <begin position="34"/>
        <end position="343"/>
    </location>
</feature>
<dbReference type="InterPro" id="IPR042099">
    <property type="entry name" value="ANL_N_sf"/>
</dbReference>
<dbReference type="AlphaFoldDB" id="A0AA37HHJ3"/>
<protein>
    <submittedName>
        <fullName evidence="4">2-hydroxy-7-methoxy-5-methyl-1-naphthoate--CoA ligase</fullName>
    </submittedName>
</protein>
<evidence type="ECO:0000256" key="2">
    <source>
        <dbReference type="ARBA" id="ARBA00022598"/>
    </source>
</evidence>
<name>A0AA37HHJ3_9HYPH</name>
<dbReference type="Pfam" id="PF00501">
    <property type="entry name" value="AMP-binding"/>
    <property type="match status" value="1"/>
</dbReference>
<organism evidence="4 5">
    <name type="scientific">Methylobacterium frigidaeris</name>
    <dbReference type="NCBI Taxonomy" id="2038277"/>
    <lineage>
        <taxon>Bacteria</taxon>
        <taxon>Pseudomonadati</taxon>
        <taxon>Pseudomonadota</taxon>
        <taxon>Alphaproteobacteria</taxon>
        <taxon>Hyphomicrobiales</taxon>
        <taxon>Methylobacteriaceae</taxon>
        <taxon>Methylobacterium</taxon>
    </lineage>
</organism>
<dbReference type="GO" id="GO:0031956">
    <property type="term" value="F:medium-chain fatty acid-CoA ligase activity"/>
    <property type="evidence" value="ECO:0007669"/>
    <property type="project" value="TreeGrafter"/>
</dbReference>
<evidence type="ECO:0000313" key="5">
    <source>
        <dbReference type="Proteomes" id="UP001055286"/>
    </source>
</evidence>
<dbReference type="PROSITE" id="PS00455">
    <property type="entry name" value="AMP_BINDING"/>
    <property type="match status" value="1"/>
</dbReference>
<reference evidence="4" key="1">
    <citation type="journal article" date="2016" name="Front. Microbiol.">
        <title>Genome Sequence of the Piezophilic, Mesophilic Sulfate-Reducing Bacterium Desulfovibrio indicus J2T.</title>
        <authorList>
            <person name="Cao J."/>
            <person name="Maignien L."/>
            <person name="Shao Z."/>
            <person name="Alain K."/>
            <person name="Jebbar M."/>
        </authorList>
    </citation>
    <scope>NUCLEOTIDE SEQUENCE</scope>
    <source>
        <strain evidence="4">JCM 32048</strain>
    </source>
</reference>
<dbReference type="RefSeq" id="WP_238193289.1">
    <property type="nucleotide sequence ID" value="NZ_BPQJ01000053.1"/>
</dbReference>
<dbReference type="PANTHER" id="PTHR43201">
    <property type="entry name" value="ACYL-COA SYNTHETASE"/>
    <property type="match status" value="1"/>
</dbReference>
<dbReference type="Gene3D" id="3.40.50.12780">
    <property type="entry name" value="N-terminal domain of ligase-like"/>
    <property type="match status" value="1"/>
</dbReference>
<evidence type="ECO:0000259" key="3">
    <source>
        <dbReference type="Pfam" id="PF00501"/>
    </source>
</evidence>
<evidence type="ECO:0000313" key="4">
    <source>
        <dbReference type="EMBL" id="GJD66018.1"/>
    </source>
</evidence>
<keyword evidence="5" id="KW-1185">Reference proteome</keyword>
<dbReference type="SUPFAM" id="SSF56801">
    <property type="entry name" value="Acetyl-CoA synthetase-like"/>
    <property type="match status" value="1"/>
</dbReference>
<keyword evidence="2 4" id="KW-0436">Ligase</keyword>
<gene>
    <name evidence="4" type="primary">ncsB2</name>
    <name evidence="4" type="ORF">MPEAHAMD_6214</name>
</gene>
<evidence type="ECO:0000256" key="1">
    <source>
        <dbReference type="ARBA" id="ARBA00006432"/>
    </source>
</evidence>
<reference evidence="4" key="2">
    <citation type="submission" date="2021-08" db="EMBL/GenBank/DDBJ databases">
        <authorList>
            <person name="Tani A."/>
            <person name="Ola A."/>
            <person name="Ogura Y."/>
            <person name="Katsura K."/>
            <person name="Hayashi T."/>
        </authorList>
    </citation>
    <scope>NUCLEOTIDE SEQUENCE</scope>
    <source>
        <strain evidence="4">JCM 32048</strain>
    </source>
</reference>
<dbReference type="PANTHER" id="PTHR43201:SF5">
    <property type="entry name" value="MEDIUM-CHAIN ACYL-COA LIGASE ACSF2, MITOCHONDRIAL"/>
    <property type="match status" value="1"/>
</dbReference>
<dbReference type="InterPro" id="IPR000873">
    <property type="entry name" value="AMP-dep_synth/lig_dom"/>
</dbReference>
<dbReference type="EMBL" id="BPQJ01000053">
    <property type="protein sequence ID" value="GJD66018.1"/>
    <property type="molecule type" value="Genomic_DNA"/>
</dbReference>
<accession>A0AA37HHJ3</accession>
<proteinExistence type="inferred from homology"/>